<feature type="binding site" evidence="11">
    <location>
        <begin position="14"/>
        <end position="19"/>
    </location>
    <ligand>
        <name>ATP</name>
        <dbReference type="ChEBI" id="CHEBI:30616"/>
    </ligand>
</feature>
<dbReference type="EMBL" id="LGKP01000012">
    <property type="protein sequence ID" value="KPL90459.1"/>
    <property type="molecule type" value="Genomic_DNA"/>
</dbReference>
<evidence type="ECO:0000256" key="2">
    <source>
        <dbReference type="ARBA" id="ARBA00007533"/>
    </source>
</evidence>
<dbReference type="SUPFAM" id="SSF52317">
    <property type="entry name" value="Class I glutamine amidotransferase-like"/>
    <property type="match status" value="1"/>
</dbReference>
<evidence type="ECO:0000256" key="1">
    <source>
        <dbReference type="ARBA" id="ARBA00005171"/>
    </source>
</evidence>
<comment type="caution">
    <text evidence="11">Lacks conserved residue(s) required for the propagation of feature annotation.</text>
</comment>
<dbReference type="PATRIC" id="fig|70996.4.peg.4883"/>
<dbReference type="InterPro" id="IPR027417">
    <property type="entry name" value="P-loop_NTPase"/>
</dbReference>
<comment type="pathway">
    <text evidence="1 11">Pyrimidine metabolism; CTP biosynthesis via de novo pathway; CTP from UDP: step 2/2.</text>
</comment>
<evidence type="ECO:0000259" key="13">
    <source>
        <dbReference type="Pfam" id="PF06418"/>
    </source>
</evidence>
<dbReference type="EC" id="6.3.4.2" evidence="11"/>
<dbReference type="CDD" id="cd01746">
    <property type="entry name" value="GATase1_CTP_Synthase"/>
    <property type="match status" value="1"/>
</dbReference>
<dbReference type="InterPro" id="IPR017926">
    <property type="entry name" value="GATASE"/>
</dbReference>
<dbReference type="PANTHER" id="PTHR11550">
    <property type="entry name" value="CTP SYNTHASE"/>
    <property type="match status" value="1"/>
</dbReference>
<dbReference type="CDD" id="cd03113">
    <property type="entry name" value="CTPS_N"/>
    <property type="match status" value="1"/>
</dbReference>
<comment type="catalytic activity">
    <reaction evidence="11">
        <text>L-glutamine + H2O = L-glutamate + NH4(+)</text>
        <dbReference type="Rhea" id="RHEA:15889"/>
        <dbReference type="ChEBI" id="CHEBI:15377"/>
        <dbReference type="ChEBI" id="CHEBI:28938"/>
        <dbReference type="ChEBI" id="CHEBI:29985"/>
        <dbReference type="ChEBI" id="CHEBI:58359"/>
    </reaction>
</comment>
<dbReference type="Pfam" id="PF00117">
    <property type="entry name" value="GATase"/>
    <property type="match status" value="1"/>
</dbReference>
<dbReference type="FunFam" id="3.40.50.880:FF:000002">
    <property type="entry name" value="CTP synthase"/>
    <property type="match status" value="1"/>
</dbReference>
<organism evidence="14 15">
    <name type="scientific">Herpetosiphon geysericola</name>
    <dbReference type="NCBI Taxonomy" id="70996"/>
    <lineage>
        <taxon>Bacteria</taxon>
        <taxon>Bacillati</taxon>
        <taxon>Chloroflexota</taxon>
        <taxon>Chloroflexia</taxon>
        <taxon>Herpetosiphonales</taxon>
        <taxon>Herpetosiphonaceae</taxon>
        <taxon>Herpetosiphon</taxon>
    </lineage>
</organism>
<feature type="binding site" evidence="11">
    <location>
        <begin position="188"/>
        <end position="193"/>
    </location>
    <ligand>
        <name>CTP</name>
        <dbReference type="ChEBI" id="CHEBI:37563"/>
        <note>allosteric inhibitor</note>
    </ligand>
</feature>
<comment type="similarity">
    <text evidence="2 11">Belongs to the CTP synthase family.</text>
</comment>
<feature type="binding site" evidence="11">
    <location>
        <position position="405"/>
    </location>
    <ligand>
        <name>L-glutamine</name>
        <dbReference type="ChEBI" id="CHEBI:58359"/>
    </ligand>
</feature>
<comment type="activity regulation">
    <text evidence="11">Allosterically activated by GTP, when glutamine is the substrate; GTP has no effect on the reaction when ammonia is the substrate. The allosteric effector GTP functions by stabilizing the protein conformation that binds the tetrahedral intermediate(s) formed during glutamine hydrolysis. Inhibited by the product CTP, via allosteric rather than competitive inhibition.</text>
</comment>
<evidence type="ECO:0000259" key="12">
    <source>
        <dbReference type="Pfam" id="PF00117"/>
    </source>
</evidence>
<feature type="binding site" evidence="11">
    <location>
        <position position="354"/>
    </location>
    <ligand>
        <name>L-glutamine</name>
        <dbReference type="ChEBI" id="CHEBI:58359"/>
    </ligand>
</feature>
<feature type="domain" description="Glutamine amidotransferase" evidence="12">
    <location>
        <begin position="302"/>
        <end position="526"/>
    </location>
</feature>
<keyword evidence="9 11" id="KW-0665">Pyrimidine biosynthesis</keyword>
<accession>A0A0P6XZP1</accession>
<comment type="catalytic activity">
    <reaction evidence="11">
        <text>UTP + NH4(+) + ATP = CTP + ADP + phosphate + 2 H(+)</text>
        <dbReference type="Rhea" id="RHEA:16597"/>
        <dbReference type="ChEBI" id="CHEBI:15378"/>
        <dbReference type="ChEBI" id="CHEBI:28938"/>
        <dbReference type="ChEBI" id="CHEBI:30616"/>
        <dbReference type="ChEBI" id="CHEBI:37563"/>
        <dbReference type="ChEBI" id="CHEBI:43474"/>
        <dbReference type="ChEBI" id="CHEBI:46398"/>
        <dbReference type="ChEBI" id="CHEBI:456216"/>
    </reaction>
</comment>
<evidence type="ECO:0000313" key="14">
    <source>
        <dbReference type="EMBL" id="KPL90459.1"/>
    </source>
</evidence>
<comment type="subunit">
    <text evidence="11">Homotetramer.</text>
</comment>
<dbReference type="UniPathway" id="UPA00159">
    <property type="reaction ID" value="UER00277"/>
</dbReference>
<proteinExistence type="inferred from homology"/>
<dbReference type="GO" id="GO:0019856">
    <property type="term" value="P:pyrimidine nucleobase biosynthetic process"/>
    <property type="evidence" value="ECO:0007669"/>
    <property type="project" value="TreeGrafter"/>
</dbReference>
<feature type="binding site" evidence="11">
    <location>
        <position position="71"/>
    </location>
    <ligand>
        <name>Mg(2+)</name>
        <dbReference type="ChEBI" id="CHEBI:18420"/>
    </ligand>
</feature>
<comment type="caution">
    <text evidence="14">The sequence shown here is derived from an EMBL/GenBank/DDBJ whole genome shotgun (WGS) entry which is preliminary data.</text>
</comment>
<feature type="binding site" evidence="11">
    <location>
        <begin position="188"/>
        <end position="193"/>
    </location>
    <ligand>
        <name>UTP</name>
        <dbReference type="ChEBI" id="CHEBI:46398"/>
    </ligand>
</feature>
<gene>
    <name evidence="11" type="primary">pyrG</name>
    <name evidence="14" type="ORF">SE18_07620</name>
</gene>
<feature type="region of interest" description="Amidoligase domain" evidence="11">
    <location>
        <begin position="1"/>
        <end position="267"/>
    </location>
</feature>
<evidence type="ECO:0000256" key="5">
    <source>
        <dbReference type="ARBA" id="ARBA00022741"/>
    </source>
</evidence>
<dbReference type="Gene3D" id="3.40.50.880">
    <property type="match status" value="1"/>
</dbReference>
<feature type="binding site" evidence="11">
    <location>
        <begin position="148"/>
        <end position="150"/>
    </location>
    <ligand>
        <name>CTP</name>
        <dbReference type="ChEBI" id="CHEBI:37563"/>
        <note>allosteric inhibitor</note>
    </ligand>
</feature>
<reference evidence="14 15" key="1">
    <citation type="submission" date="2015-07" db="EMBL/GenBank/DDBJ databases">
        <title>Whole genome sequence of Herpetosiphon geysericola DSM 7119.</title>
        <authorList>
            <person name="Hemp J."/>
            <person name="Ward L.M."/>
            <person name="Pace L.A."/>
            <person name="Fischer W.W."/>
        </authorList>
    </citation>
    <scope>NUCLEOTIDE SEQUENCE [LARGE SCALE GENOMIC DNA]</scope>
    <source>
        <strain evidence="14 15">DSM 7119</strain>
    </source>
</reference>
<comment type="miscellaneous">
    <text evidence="11">CTPSs have evolved a hybrid strategy for distinguishing between UTP and CTP. The overlapping regions of the product feedback inhibitory and substrate sites recognize a common feature in both compounds, the triphosphate moiety. To differentiate isosteric substrate and product pyrimidine rings, an additional pocket far from the expected kinase/ligase catalytic site, specifically recognizes the cytosine and ribose portions of the product inhibitor.</text>
</comment>
<evidence type="ECO:0000256" key="10">
    <source>
        <dbReference type="ARBA" id="ARBA00047781"/>
    </source>
</evidence>
<dbReference type="PANTHER" id="PTHR11550:SF0">
    <property type="entry name" value="CTP SYNTHASE-RELATED"/>
    <property type="match status" value="1"/>
</dbReference>
<sequence length="534" mass="58920">MTKYIFVTGGVASSVGKGITVASLGRLLKSRGISVSIQKLDPYINVDPGTMSPYQHGEVFVTEDGAETDLDLGHYERFIDENLSRVNNITTGQIYSSVIQKERRGDFLGGTIQVIPHITNEIKSRVALVAKNTSADVVIVEIGGTVGDIESLPFLEAIRQMKKDVGRDNVIYIHVTLLPYLQASGELKTKPTQHSIAELRRVGISPAVVLCRSDLPVDDEIREKIALFADLPTEAVVALPTVETIYEVPLVLEEAGLGALICERLALAAQPVQLDEWRSLVARIKQPKRHTTVAIVGKYVELRDAYMSVAESVRHAGWAQDIQVAIKWVSSEELEVADPVTMLGDVQGIIVPGGFGYRGVEGKIRAVRYARENKIPFLGLCLGMQCATIEFARFALNAPDANSTEFNPNTKLPVIDFMPDQLDISDKGGTMRLGVYPCILAPGSKAAKAYGRELALERHRHRFEFNNKYRKAMEAAGFVISGHSPDGRLVEIVELRDHPWFVASQFHPEFKSRPNNPHPLFRDFVQAALEQTAE</sequence>
<dbReference type="InterPro" id="IPR029062">
    <property type="entry name" value="Class_I_gatase-like"/>
</dbReference>
<dbReference type="Gene3D" id="3.40.50.300">
    <property type="entry name" value="P-loop containing nucleotide triphosphate hydrolases"/>
    <property type="match status" value="1"/>
</dbReference>
<dbReference type="SUPFAM" id="SSF52540">
    <property type="entry name" value="P-loop containing nucleoside triphosphate hydrolases"/>
    <property type="match status" value="1"/>
</dbReference>
<keyword evidence="4 11" id="KW-0479">Metal-binding</keyword>
<dbReference type="PROSITE" id="PS51273">
    <property type="entry name" value="GATASE_TYPE_1"/>
    <property type="match status" value="1"/>
</dbReference>
<feature type="active site" evidence="11">
    <location>
        <position position="509"/>
    </location>
</feature>
<keyword evidence="15" id="KW-1185">Reference proteome</keyword>
<dbReference type="HAMAP" id="MF_01227">
    <property type="entry name" value="PyrG"/>
    <property type="match status" value="1"/>
</dbReference>
<feature type="active site" evidence="11">
    <location>
        <position position="507"/>
    </location>
</feature>
<dbReference type="AlphaFoldDB" id="A0A0P6XZP1"/>
<dbReference type="GO" id="GO:0097268">
    <property type="term" value="C:cytoophidium"/>
    <property type="evidence" value="ECO:0007669"/>
    <property type="project" value="UniProtKB-ARBA"/>
</dbReference>
<dbReference type="GO" id="GO:0046872">
    <property type="term" value="F:metal ion binding"/>
    <property type="evidence" value="ECO:0007669"/>
    <property type="project" value="UniProtKB-KW"/>
</dbReference>
<keyword evidence="6 11" id="KW-0067">ATP-binding</keyword>
<dbReference type="RefSeq" id="WP_054533836.1">
    <property type="nucleotide sequence ID" value="NZ_LGKP01000012.1"/>
</dbReference>
<evidence type="ECO:0000256" key="7">
    <source>
        <dbReference type="ARBA" id="ARBA00022842"/>
    </source>
</evidence>
<evidence type="ECO:0000256" key="6">
    <source>
        <dbReference type="ARBA" id="ARBA00022840"/>
    </source>
</evidence>
<dbReference type="InterPro" id="IPR017456">
    <property type="entry name" value="CTP_synthase_N"/>
</dbReference>
<evidence type="ECO:0000256" key="9">
    <source>
        <dbReference type="ARBA" id="ARBA00022975"/>
    </source>
</evidence>
<dbReference type="InterPro" id="IPR004468">
    <property type="entry name" value="CTP_synthase"/>
</dbReference>
<dbReference type="OrthoDB" id="9801107at2"/>
<dbReference type="Pfam" id="PF06418">
    <property type="entry name" value="CTP_synth_N"/>
    <property type="match status" value="1"/>
</dbReference>
<dbReference type="GO" id="GO:0042802">
    <property type="term" value="F:identical protein binding"/>
    <property type="evidence" value="ECO:0007669"/>
    <property type="project" value="TreeGrafter"/>
</dbReference>
<dbReference type="GO" id="GO:0003883">
    <property type="term" value="F:CTP synthase activity"/>
    <property type="evidence" value="ECO:0007669"/>
    <property type="project" value="UniProtKB-UniRule"/>
</dbReference>
<feature type="active site" description="Nucleophile; for glutamine hydrolysis" evidence="11">
    <location>
        <position position="381"/>
    </location>
</feature>
<feature type="domain" description="CTP synthase N-terminal" evidence="13">
    <location>
        <begin position="3"/>
        <end position="267"/>
    </location>
</feature>
<comment type="catalytic activity">
    <reaction evidence="10 11">
        <text>UTP + L-glutamine + ATP + H2O = CTP + L-glutamate + ADP + phosphate + 2 H(+)</text>
        <dbReference type="Rhea" id="RHEA:26426"/>
        <dbReference type="ChEBI" id="CHEBI:15377"/>
        <dbReference type="ChEBI" id="CHEBI:15378"/>
        <dbReference type="ChEBI" id="CHEBI:29985"/>
        <dbReference type="ChEBI" id="CHEBI:30616"/>
        <dbReference type="ChEBI" id="CHEBI:37563"/>
        <dbReference type="ChEBI" id="CHEBI:43474"/>
        <dbReference type="ChEBI" id="CHEBI:46398"/>
        <dbReference type="ChEBI" id="CHEBI:58359"/>
        <dbReference type="ChEBI" id="CHEBI:456216"/>
        <dbReference type="EC" id="6.3.4.2"/>
    </reaction>
</comment>
<dbReference type="NCBIfam" id="TIGR00337">
    <property type="entry name" value="PyrG"/>
    <property type="match status" value="1"/>
</dbReference>
<keyword evidence="8 11" id="KW-0315">Glutamine amidotransferase</keyword>
<evidence type="ECO:0000256" key="3">
    <source>
        <dbReference type="ARBA" id="ARBA00022598"/>
    </source>
</evidence>
<keyword evidence="7 11" id="KW-0460">Magnesium</keyword>
<dbReference type="GO" id="GO:0005829">
    <property type="term" value="C:cytosol"/>
    <property type="evidence" value="ECO:0007669"/>
    <property type="project" value="TreeGrafter"/>
</dbReference>
<dbReference type="GO" id="GO:0004359">
    <property type="term" value="F:glutaminase activity"/>
    <property type="evidence" value="ECO:0007669"/>
    <property type="project" value="RHEA"/>
</dbReference>
<feature type="binding site" evidence="11">
    <location>
        <position position="54"/>
    </location>
    <ligand>
        <name>L-glutamine</name>
        <dbReference type="ChEBI" id="CHEBI:58359"/>
    </ligand>
</feature>
<protein>
    <recommendedName>
        <fullName evidence="11">CTP synthase</fullName>
        <ecNumber evidence="11">6.3.4.2</ecNumber>
    </recommendedName>
    <alternativeName>
        <fullName evidence="11">Cytidine 5'-triphosphate synthase</fullName>
    </alternativeName>
    <alternativeName>
        <fullName evidence="11">Cytidine triphosphate synthetase</fullName>
        <shortName evidence="11">CTP synthetase</shortName>
        <shortName evidence="11">CTPS</shortName>
    </alternativeName>
    <alternativeName>
        <fullName evidence="11">UTP--ammonia ligase</fullName>
    </alternativeName>
</protein>
<feature type="binding site" evidence="11">
    <location>
        <position position="13"/>
    </location>
    <ligand>
        <name>UTP</name>
        <dbReference type="ChEBI" id="CHEBI:46398"/>
    </ligand>
</feature>
<keyword evidence="3 11" id="KW-0436">Ligase</keyword>
<feature type="binding site" evidence="11">
    <location>
        <position position="13"/>
    </location>
    <ligand>
        <name>CTP</name>
        <dbReference type="ChEBI" id="CHEBI:37563"/>
        <note>allosteric inhibitor</note>
    </ligand>
</feature>
<evidence type="ECO:0000256" key="4">
    <source>
        <dbReference type="ARBA" id="ARBA00022723"/>
    </source>
</evidence>
<dbReference type="STRING" id="70996.SE18_07620"/>
<feature type="binding site" evidence="11">
    <location>
        <position position="224"/>
    </location>
    <ligand>
        <name>CTP</name>
        <dbReference type="ChEBI" id="CHEBI:37563"/>
        <note>allosteric inhibitor</note>
    </ligand>
</feature>
<feature type="binding site" evidence="11">
    <location>
        <begin position="382"/>
        <end position="385"/>
    </location>
    <ligand>
        <name>L-glutamine</name>
        <dbReference type="ChEBI" id="CHEBI:58359"/>
    </ligand>
</feature>
<feature type="binding site" evidence="11">
    <location>
        <position position="141"/>
    </location>
    <ligand>
        <name>Mg(2+)</name>
        <dbReference type="ChEBI" id="CHEBI:18420"/>
    </ligand>
</feature>
<name>A0A0P6XZP1_9CHLR</name>
<dbReference type="FunFam" id="3.40.50.300:FF:000009">
    <property type="entry name" value="CTP synthase"/>
    <property type="match status" value="1"/>
</dbReference>
<dbReference type="Proteomes" id="UP000050277">
    <property type="component" value="Unassembled WGS sequence"/>
</dbReference>
<feature type="binding site" evidence="11">
    <location>
        <position position="462"/>
    </location>
    <ligand>
        <name>L-glutamine</name>
        <dbReference type="ChEBI" id="CHEBI:58359"/>
    </ligand>
</feature>
<dbReference type="NCBIfam" id="NF003792">
    <property type="entry name" value="PRK05380.1"/>
    <property type="match status" value="1"/>
</dbReference>
<keyword evidence="5 11" id="KW-0547">Nucleotide-binding</keyword>
<dbReference type="GO" id="GO:0005524">
    <property type="term" value="F:ATP binding"/>
    <property type="evidence" value="ECO:0007669"/>
    <property type="project" value="UniProtKB-KW"/>
</dbReference>
<evidence type="ECO:0000313" key="15">
    <source>
        <dbReference type="Proteomes" id="UP000050277"/>
    </source>
</evidence>
<feature type="binding site" evidence="11">
    <location>
        <position position="242"/>
    </location>
    <ligand>
        <name>ATP</name>
        <dbReference type="ChEBI" id="CHEBI:30616"/>
    </ligand>
</feature>
<evidence type="ECO:0000256" key="8">
    <source>
        <dbReference type="ARBA" id="ARBA00022962"/>
    </source>
</evidence>
<feature type="binding site" evidence="11">
    <location>
        <position position="224"/>
    </location>
    <ligand>
        <name>UTP</name>
        <dbReference type="ChEBI" id="CHEBI:46398"/>
    </ligand>
</feature>
<dbReference type="GO" id="GO:0044210">
    <property type="term" value="P:'de novo' CTP biosynthetic process"/>
    <property type="evidence" value="ECO:0007669"/>
    <property type="project" value="UniProtKB-UniRule"/>
</dbReference>
<feature type="binding site" evidence="11">
    <location>
        <position position="71"/>
    </location>
    <ligand>
        <name>ATP</name>
        <dbReference type="ChEBI" id="CHEBI:30616"/>
    </ligand>
</feature>
<comment type="function">
    <text evidence="11">Catalyzes the ATP-dependent amination of UTP to CTP with either L-glutamine or ammonia as the source of nitrogen. Regulates intracellular CTP levels through interactions with the four ribonucleotide triphosphates.</text>
</comment>
<dbReference type="InterPro" id="IPR033828">
    <property type="entry name" value="GATase1_CTP_Synthase"/>
</dbReference>
<evidence type="ECO:0000256" key="11">
    <source>
        <dbReference type="HAMAP-Rule" id="MF_01227"/>
    </source>
</evidence>